<dbReference type="Gene3D" id="3.30.460.40">
    <property type="match status" value="1"/>
</dbReference>
<keyword evidence="2" id="KW-1185">Reference proteome</keyword>
<name>A0AAE3VG59_9BACT</name>
<proteinExistence type="predicted"/>
<dbReference type="InterPro" id="IPR043519">
    <property type="entry name" value="NT_sf"/>
</dbReference>
<comment type="caution">
    <text evidence="1">The sequence shown here is derived from an EMBL/GenBank/DDBJ whole genome shotgun (WGS) entry which is preliminary data.</text>
</comment>
<evidence type="ECO:0000313" key="2">
    <source>
        <dbReference type="Proteomes" id="UP001238163"/>
    </source>
</evidence>
<sequence>MDILNELKAVTGALAQERIDYALCGGLAMAIYGLPRATLDVDLLIPFDALFSAKRALEPLGYTLSGAPMAFHNDAIQIYRLVKITPSTEEEMVLDLLLVTPAITPAWESRRNITWDGQMIKVVSVAGMMLLKSFRRSGKDLDDIEHLRSLGDET</sequence>
<protein>
    <recommendedName>
        <fullName evidence="3">Nucleotidyltransferase family protein</fullName>
    </recommendedName>
</protein>
<dbReference type="Proteomes" id="UP001238163">
    <property type="component" value="Unassembled WGS sequence"/>
</dbReference>
<accession>A0AAE3VG59</accession>
<dbReference type="EMBL" id="JAUSVL010000001">
    <property type="protein sequence ID" value="MDQ0289770.1"/>
    <property type="molecule type" value="Genomic_DNA"/>
</dbReference>
<gene>
    <name evidence="1" type="ORF">J3R75_001877</name>
</gene>
<organism evidence="1 2">
    <name type="scientific">Oligosphaera ethanolica</name>
    <dbReference type="NCBI Taxonomy" id="760260"/>
    <lineage>
        <taxon>Bacteria</taxon>
        <taxon>Pseudomonadati</taxon>
        <taxon>Lentisphaerota</taxon>
        <taxon>Oligosphaeria</taxon>
        <taxon>Oligosphaerales</taxon>
        <taxon>Oligosphaeraceae</taxon>
        <taxon>Oligosphaera</taxon>
    </lineage>
</organism>
<dbReference type="RefSeq" id="WP_307261225.1">
    <property type="nucleotide sequence ID" value="NZ_JAUSVL010000001.1"/>
</dbReference>
<reference evidence="1" key="1">
    <citation type="submission" date="2023-07" db="EMBL/GenBank/DDBJ databases">
        <title>Genomic Encyclopedia of Type Strains, Phase IV (KMG-IV): sequencing the most valuable type-strain genomes for metagenomic binning, comparative biology and taxonomic classification.</title>
        <authorList>
            <person name="Goeker M."/>
        </authorList>
    </citation>
    <scope>NUCLEOTIDE SEQUENCE</scope>
    <source>
        <strain evidence="1">DSM 24202</strain>
    </source>
</reference>
<dbReference type="SUPFAM" id="SSF81301">
    <property type="entry name" value="Nucleotidyltransferase"/>
    <property type="match status" value="1"/>
</dbReference>
<evidence type="ECO:0000313" key="1">
    <source>
        <dbReference type="EMBL" id="MDQ0289770.1"/>
    </source>
</evidence>
<evidence type="ECO:0008006" key="3">
    <source>
        <dbReference type="Google" id="ProtNLM"/>
    </source>
</evidence>
<dbReference type="AlphaFoldDB" id="A0AAE3VG59"/>